<keyword evidence="3" id="KW-0862">Zinc</keyword>
<sequence>MQQDEYDNGGSNSSTHTNKFVPGGKIIDCCTLCDYGVITVTCNVCFRETHKKCAEAFLRGTDKKIDTDLDNWKCPRCLTMVHLTDPSTCNKDKNKKKRWCKC</sequence>
<evidence type="ECO:0000313" key="5">
    <source>
        <dbReference type="EMBL" id="KAL3272399.1"/>
    </source>
</evidence>
<dbReference type="PROSITE" id="PS01359">
    <property type="entry name" value="ZF_PHD_1"/>
    <property type="match status" value="1"/>
</dbReference>
<accession>A0ABD2N173</accession>
<dbReference type="GO" id="GO:0008270">
    <property type="term" value="F:zinc ion binding"/>
    <property type="evidence" value="ECO:0007669"/>
    <property type="project" value="UniProtKB-KW"/>
</dbReference>
<evidence type="ECO:0000256" key="2">
    <source>
        <dbReference type="ARBA" id="ARBA00022771"/>
    </source>
</evidence>
<dbReference type="AlphaFoldDB" id="A0ABD2N173"/>
<reference evidence="5 6" key="1">
    <citation type="journal article" date="2021" name="BMC Biol.">
        <title>Horizontally acquired antibacterial genes associated with adaptive radiation of ladybird beetles.</title>
        <authorList>
            <person name="Li H.S."/>
            <person name="Tang X.F."/>
            <person name="Huang Y.H."/>
            <person name="Xu Z.Y."/>
            <person name="Chen M.L."/>
            <person name="Du X.Y."/>
            <person name="Qiu B.Y."/>
            <person name="Chen P.T."/>
            <person name="Zhang W."/>
            <person name="Slipinski A."/>
            <person name="Escalona H.E."/>
            <person name="Waterhouse R.M."/>
            <person name="Zwick A."/>
            <person name="Pang H."/>
        </authorList>
    </citation>
    <scope>NUCLEOTIDE SEQUENCE [LARGE SCALE GENOMIC DNA]</scope>
    <source>
        <strain evidence="5">SYSU2018</strain>
    </source>
</reference>
<organism evidence="5 6">
    <name type="scientific">Cryptolaemus montrouzieri</name>
    <dbReference type="NCBI Taxonomy" id="559131"/>
    <lineage>
        <taxon>Eukaryota</taxon>
        <taxon>Metazoa</taxon>
        <taxon>Ecdysozoa</taxon>
        <taxon>Arthropoda</taxon>
        <taxon>Hexapoda</taxon>
        <taxon>Insecta</taxon>
        <taxon>Pterygota</taxon>
        <taxon>Neoptera</taxon>
        <taxon>Endopterygota</taxon>
        <taxon>Coleoptera</taxon>
        <taxon>Polyphaga</taxon>
        <taxon>Cucujiformia</taxon>
        <taxon>Coccinelloidea</taxon>
        <taxon>Coccinellidae</taxon>
        <taxon>Scymninae</taxon>
        <taxon>Scymnini</taxon>
        <taxon>Cryptolaemus</taxon>
    </lineage>
</organism>
<keyword evidence="2" id="KW-0863">Zinc-finger</keyword>
<evidence type="ECO:0000313" key="6">
    <source>
        <dbReference type="Proteomes" id="UP001516400"/>
    </source>
</evidence>
<name>A0ABD2N173_9CUCU</name>
<dbReference type="Proteomes" id="UP001516400">
    <property type="component" value="Unassembled WGS sequence"/>
</dbReference>
<dbReference type="EMBL" id="JABFTP020000062">
    <property type="protein sequence ID" value="KAL3272399.1"/>
    <property type="molecule type" value="Genomic_DNA"/>
</dbReference>
<dbReference type="InterPro" id="IPR011011">
    <property type="entry name" value="Znf_FYVE_PHD"/>
</dbReference>
<evidence type="ECO:0000256" key="4">
    <source>
        <dbReference type="SAM" id="MobiDB-lite"/>
    </source>
</evidence>
<gene>
    <name evidence="5" type="ORF">HHI36_013876</name>
</gene>
<keyword evidence="6" id="KW-1185">Reference proteome</keyword>
<evidence type="ECO:0000256" key="1">
    <source>
        <dbReference type="ARBA" id="ARBA00022723"/>
    </source>
</evidence>
<dbReference type="SUPFAM" id="SSF57903">
    <property type="entry name" value="FYVE/PHD zinc finger"/>
    <property type="match status" value="1"/>
</dbReference>
<protein>
    <recommendedName>
        <fullName evidence="7">Zinc finger PHD-type domain-containing protein</fullName>
    </recommendedName>
</protein>
<evidence type="ECO:0000256" key="3">
    <source>
        <dbReference type="ARBA" id="ARBA00022833"/>
    </source>
</evidence>
<dbReference type="InterPro" id="IPR019786">
    <property type="entry name" value="Zinc_finger_PHD-type_CS"/>
</dbReference>
<proteinExistence type="predicted"/>
<comment type="caution">
    <text evidence="5">The sequence shown here is derived from an EMBL/GenBank/DDBJ whole genome shotgun (WGS) entry which is preliminary data.</text>
</comment>
<feature type="compositionally biased region" description="Polar residues" evidence="4">
    <location>
        <begin position="8"/>
        <end position="18"/>
    </location>
</feature>
<keyword evidence="1" id="KW-0479">Metal-binding</keyword>
<feature type="region of interest" description="Disordered" evidence="4">
    <location>
        <begin position="1"/>
        <end position="22"/>
    </location>
</feature>
<evidence type="ECO:0008006" key="7">
    <source>
        <dbReference type="Google" id="ProtNLM"/>
    </source>
</evidence>